<feature type="compositionally biased region" description="Polar residues" evidence="1">
    <location>
        <begin position="408"/>
        <end position="427"/>
    </location>
</feature>
<protein>
    <submittedName>
        <fullName evidence="3">Uncharacterized protein</fullName>
    </submittedName>
</protein>
<feature type="compositionally biased region" description="Polar residues" evidence="1">
    <location>
        <begin position="1"/>
        <end position="19"/>
    </location>
</feature>
<feature type="compositionally biased region" description="Basic and acidic residues" evidence="1">
    <location>
        <begin position="136"/>
        <end position="155"/>
    </location>
</feature>
<proteinExistence type="predicted"/>
<feature type="compositionally biased region" description="Basic and acidic residues" evidence="1">
    <location>
        <begin position="518"/>
        <end position="529"/>
    </location>
</feature>
<gene>
    <name evidence="3" type="ORF">K489DRAFT_200180</name>
</gene>
<evidence type="ECO:0000313" key="3">
    <source>
        <dbReference type="RefSeq" id="XP_033460611.1"/>
    </source>
</evidence>
<accession>A0A6J3M6E0</accession>
<name>A0A6J3M6E0_9PEZI</name>
<feature type="compositionally biased region" description="Basic and acidic residues" evidence="1">
    <location>
        <begin position="235"/>
        <end position="245"/>
    </location>
</feature>
<keyword evidence="2" id="KW-1185">Reference proteome</keyword>
<dbReference type="OrthoDB" id="5430106at2759"/>
<feature type="region of interest" description="Disordered" evidence="1">
    <location>
        <begin position="127"/>
        <end position="156"/>
    </location>
</feature>
<feature type="compositionally biased region" description="Polar residues" evidence="1">
    <location>
        <begin position="311"/>
        <end position="327"/>
    </location>
</feature>
<feature type="compositionally biased region" description="Polar residues" evidence="1">
    <location>
        <begin position="279"/>
        <end position="299"/>
    </location>
</feature>
<reference evidence="3" key="1">
    <citation type="submission" date="2020-01" db="EMBL/GenBank/DDBJ databases">
        <authorList>
            <consortium name="DOE Joint Genome Institute"/>
            <person name="Haridas S."/>
            <person name="Albert R."/>
            <person name="Binder M."/>
            <person name="Bloem J."/>
            <person name="Labutti K."/>
            <person name="Salamov A."/>
            <person name="Andreopoulos B."/>
            <person name="Baker S.E."/>
            <person name="Barry K."/>
            <person name="Bills G."/>
            <person name="Bluhm B.H."/>
            <person name="Cannon C."/>
            <person name="Castanera R."/>
            <person name="Culley D.E."/>
            <person name="Daum C."/>
            <person name="Ezra D."/>
            <person name="Gonzalez J.B."/>
            <person name="Henrissat B."/>
            <person name="Kuo A."/>
            <person name="Liang C."/>
            <person name="Lipzen A."/>
            <person name="Lutzoni F."/>
            <person name="Magnuson J."/>
            <person name="Mondo S."/>
            <person name="Nolan M."/>
            <person name="Ohm R."/>
            <person name="Pangilinan J."/>
            <person name="Park H.-J."/>
            <person name="Ramirez L."/>
            <person name="Alfaro M."/>
            <person name="Sun H."/>
            <person name="Tritt A."/>
            <person name="Yoshinaga Y."/>
            <person name="Zwiers L.-H."/>
            <person name="Turgeon B.G."/>
            <person name="Goodwin S.B."/>
            <person name="Spatafora J.W."/>
            <person name="Crous P.W."/>
            <person name="Grigoriev I.V."/>
        </authorList>
    </citation>
    <scope>NUCLEOTIDE SEQUENCE</scope>
    <source>
        <strain evidence="3">CBS 342.82</strain>
    </source>
</reference>
<dbReference type="RefSeq" id="XP_033460611.1">
    <property type="nucleotide sequence ID" value="XM_033599591.1"/>
</dbReference>
<evidence type="ECO:0000256" key="1">
    <source>
        <dbReference type="SAM" id="MobiDB-lite"/>
    </source>
</evidence>
<reference evidence="3" key="3">
    <citation type="submission" date="2025-08" db="UniProtKB">
        <authorList>
            <consortium name="RefSeq"/>
        </authorList>
    </citation>
    <scope>IDENTIFICATION</scope>
    <source>
        <strain evidence="3">CBS 342.82</strain>
    </source>
</reference>
<feature type="compositionally biased region" description="Polar residues" evidence="1">
    <location>
        <begin position="334"/>
        <end position="355"/>
    </location>
</feature>
<reference evidence="3" key="2">
    <citation type="submission" date="2020-04" db="EMBL/GenBank/DDBJ databases">
        <authorList>
            <consortium name="NCBI Genome Project"/>
        </authorList>
    </citation>
    <scope>NUCLEOTIDE SEQUENCE</scope>
    <source>
        <strain evidence="3">CBS 342.82</strain>
    </source>
</reference>
<feature type="region of interest" description="Disordered" evidence="1">
    <location>
        <begin position="178"/>
        <end position="367"/>
    </location>
</feature>
<dbReference type="AlphaFoldDB" id="A0A6J3M6E0"/>
<dbReference type="Proteomes" id="UP000504637">
    <property type="component" value="Unplaced"/>
</dbReference>
<feature type="compositionally biased region" description="Low complexity" evidence="1">
    <location>
        <begin position="446"/>
        <end position="465"/>
    </location>
</feature>
<feature type="compositionally biased region" description="Basic and acidic residues" evidence="1">
    <location>
        <begin position="473"/>
        <end position="487"/>
    </location>
</feature>
<feature type="region of interest" description="Disordered" evidence="1">
    <location>
        <begin position="620"/>
        <end position="692"/>
    </location>
</feature>
<sequence>MKTSRVTTHQQLLYVSNLGNAGDPTMPSSSLSPNPSSTATGHSPRSNAAAEHHKSVRPPAMRRQSSQTQAQLSRQQMASPGSAATADGLAPRHHVKPRHAKIVLPRNQSASGRNLTKLARQAYNNIEDGRKHARQRSHEGDTEIRLPGSLEERPPPMRRNMTAIQLPRTTSNAKLKKNLSHGQLSRMGTGKGVTFGGSTSQKAPPSPGLKGRSKRPRSMDVTALNKHYDDDQEEDTRVKGKDQRKGAAGFAVGSANDSSDDENPEMEGSGLQEDEWTEESASVSPYSTRQNTANNSRRASVSERPADRKPSVSSPLKETPSNVANDTSGEDTDTGQLPTIHSVQTGADQASSSFHPSKELVGAQRNVERSPLHLAKELPNPATRHLLNKGYQLPAPALVSTITTLDDNHSTRASPVASLQSSRSNLAEASGSGEHDDPEELISRFVPGTSNPSTGSGGNTVSSTPRESGLQTPDEREHPLGSHRDKGPLSFQLGLASPGSTVSASSGAVTPATAQSRTELRMAQEKASADAETAGQRQPSLPVYKYDRRNETLKTYLSSWPTLSGEQKNALTAHYGTARGSAIFQGRFRAVNTELRVVQKYRDPVGESIARLKVCKAVKWPHKPQKSAPPSRQSAVALPTSRSSTALPVRQHSTLSKSTSPPLHPSPLKRAMSTTAAAQSQQGSGNGHVQFAPAPAPAIAVGSVGAGGERQKTRREVSFAAAPPETREFEQDLAPGVIASQLWQGIDVE</sequence>
<feature type="compositionally biased region" description="Low complexity" evidence="1">
    <location>
        <begin position="27"/>
        <end position="37"/>
    </location>
</feature>
<feature type="compositionally biased region" description="Polar residues" evidence="1">
    <location>
        <begin position="63"/>
        <end position="79"/>
    </location>
</feature>
<dbReference type="GeneID" id="54357390"/>
<feature type="compositionally biased region" description="Basic and acidic residues" evidence="1">
    <location>
        <begin position="300"/>
        <end position="310"/>
    </location>
</feature>
<feature type="compositionally biased region" description="Basic residues" evidence="1">
    <location>
        <begin position="91"/>
        <end position="101"/>
    </location>
</feature>
<feature type="compositionally biased region" description="Polar residues" evidence="1">
    <location>
        <begin position="628"/>
        <end position="661"/>
    </location>
</feature>
<organism evidence="3">
    <name type="scientific">Dissoconium aciculare CBS 342.82</name>
    <dbReference type="NCBI Taxonomy" id="1314786"/>
    <lineage>
        <taxon>Eukaryota</taxon>
        <taxon>Fungi</taxon>
        <taxon>Dikarya</taxon>
        <taxon>Ascomycota</taxon>
        <taxon>Pezizomycotina</taxon>
        <taxon>Dothideomycetes</taxon>
        <taxon>Dothideomycetidae</taxon>
        <taxon>Mycosphaerellales</taxon>
        <taxon>Dissoconiaceae</taxon>
        <taxon>Dissoconium</taxon>
    </lineage>
</organism>
<evidence type="ECO:0000313" key="2">
    <source>
        <dbReference type="Proteomes" id="UP000504637"/>
    </source>
</evidence>
<feature type="compositionally biased region" description="Low complexity" evidence="1">
    <location>
        <begin position="673"/>
        <end position="683"/>
    </location>
</feature>
<feature type="region of interest" description="Disordered" evidence="1">
    <location>
        <begin position="1"/>
        <end position="115"/>
    </location>
</feature>
<feature type="compositionally biased region" description="Polar residues" evidence="1">
    <location>
        <begin position="498"/>
        <end position="517"/>
    </location>
</feature>
<feature type="region of interest" description="Disordered" evidence="1">
    <location>
        <begin position="408"/>
        <end position="541"/>
    </location>
</feature>